<comment type="caution">
    <text evidence="3">The sequence shown here is derived from an EMBL/GenBank/DDBJ whole genome shotgun (WGS) entry which is preliminary data.</text>
</comment>
<accession>A0ABS3WIL1</accession>
<feature type="transmembrane region" description="Helical" evidence="2">
    <location>
        <begin position="54"/>
        <end position="78"/>
    </location>
</feature>
<sequence length="79" mass="8929">MPEEPDQRERREETIAQTKPGGSFNDVTEHYRTVMGVPDKPVDLNGMPKPLRMFGYFFLGAFALFAIVLVVTVIVQSWG</sequence>
<dbReference type="Proteomes" id="UP000670947">
    <property type="component" value="Unassembled WGS sequence"/>
</dbReference>
<protein>
    <recommendedName>
        <fullName evidence="5">Amino acid transporter</fullName>
    </recommendedName>
</protein>
<evidence type="ECO:0008006" key="5">
    <source>
        <dbReference type="Google" id="ProtNLM"/>
    </source>
</evidence>
<proteinExistence type="predicted"/>
<evidence type="ECO:0000256" key="1">
    <source>
        <dbReference type="SAM" id="MobiDB-lite"/>
    </source>
</evidence>
<keyword evidence="2" id="KW-0812">Transmembrane</keyword>
<keyword evidence="2" id="KW-1133">Transmembrane helix</keyword>
<keyword evidence="2" id="KW-0472">Membrane</keyword>
<dbReference type="EMBL" id="JAGGDJ010000048">
    <property type="protein sequence ID" value="MBO7748137.1"/>
    <property type="molecule type" value="Genomic_DNA"/>
</dbReference>
<keyword evidence="4" id="KW-1185">Reference proteome</keyword>
<evidence type="ECO:0000313" key="4">
    <source>
        <dbReference type="Proteomes" id="UP000670947"/>
    </source>
</evidence>
<gene>
    <name evidence="3" type="ORF">I8J29_28490</name>
</gene>
<feature type="region of interest" description="Disordered" evidence="1">
    <location>
        <begin position="1"/>
        <end position="22"/>
    </location>
</feature>
<evidence type="ECO:0000256" key="2">
    <source>
        <dbReference type="SAM" id="Phobius"/>
    </source>
</evidence>
<feature type="compositionally biased region" description="Basic and acidic residues" evidence="1">
    <location>
        <begin position="1"/>
        <end position="14"/>
    </location>
</feature>
<organism evidence="3 4">
    <name type="scientific">Paenibacillus artemisiicola</name>
    <dbReference type="NCBI Taxonomy" id="1172618"/>
    <lineage>
        <taxon>Bacteria</taxon>
        <taxon>Bacillati</taxon>
        <taxon>Bacillota</taxon>
        <taxon>Bacilli</taxon>
        <taxon>Bacillales</taxon>
        <taxon>Paenibacillaceae</taxon>
        <taxon>Paenibacillus</taxon>
    </lineage>
</organism>
<name>A0ABS3WIL1_9BACL</name>
<dbReference type="RefSeq" id="WP_208850730.1">
    <property type="nucleotide sequence ID" value="NZ_JAGGDJ010000048.1"/>
</dbReference>
<evidence type="ECO:0000313" key="3">
    <source>
        <dbReference type="EMBL" id="MBO7748137.1"/>
    </source>
</evidence>
<reference evidence="3 4" key="1">
    <citation type="submission" date="2021-03" db="EMBL/GenBank/DDBJ databases">
        <title>Paenibacillus artemisicola MWE-103 whole genome sequence.</title>
        <authorList>
            <person name="Ham Y.J."/>
        </authorList>
    </citation>
    <scope>NUCLEOTIDE SEQUENCE [LARGE SCALE GENOMIC DNA]</scope>
    <source>
        <strain evidence="3 4">MWE-103</strain>
    </source>
</reference>